<dbReference type="FunFam" id="3.30.160.60:FF:000202">
    <property type="entry name" value="Zinc finger protein 574"/>
    <property type="match status" value="1"/>
</dbReference>
<feature type="region of interest" description="Disordered" evidence="7">
    <location>
        <begin position="297"/>
        <end position="329"/>
    </location>
</feature>
<evidence type="ECO:0000256" key="7">
    <source>
        <dbReference type="SAM" id="MobiDB-lite"/>
    </source>
</evidence>
<feature type="region of interest" description="Disordered" evidence="7">
    <location>
        <begin position="720"/>
        <end position="767"/>
    </location>
</feature>
<dbReference type="OrthoDB" id="8922241at2759"/>
<evidence type="ECO:0000256" key="6">
    <source>
        <dbReference type="PROSITE-ProRule" id="PRU00042"/>
    </source>
</evidence>
<dbReference type="PROSITE" id="PS00028">
    <property type="entry name" value="ZINC_FINGER_C2H2_1"/>
    <property type="match status" value="1"/>
</dbReference>
<feature type="domain" description="C2H2-type" evidence="8">
    <location>
        <begin position="328"/>
        <end position="355"/>
    </location>
</feature>
<dbReference type="Pfam" id="PF00096">
    <property type="entry name" value="zf-C2H2"/>
    <property type="match status" value="2"/>
</dbReference>
<keyword evidence="1" id="KW-0479">Metal-binding</keyword>
<feature type="compositionally biased region" description="Low complexity" evidence="7">
    <location>
        <begin position="561"/>
        <end position="577"/>
    </location>
</feature>
<dbReference type="EMBL" id="BLZA01000035">
    <property type="protein sequence ID" value="GHJ89072.1"/>
    <property type="molecule type" value="Genomic_DNA"/>
</dbReference>
<dbReference type="Proteomes" id="UP000620104">
    <property type="component" value="Unassembled WGS sequence"/>
</dbReference>
<dbReference type="AlphaFoldDB" id="A0A8H3TXT5"/>
<feature type="compositionally biased region" description="Polar residues" evidence="7">
    <location>
        <begin position="84"/>
        <end position="109"/>
    </location>
</feature>
<keyword evidence="2" id="KW-0677">Repeat</keyword>
<evidence type="ECO:0000313" key="10">
    <source>
        <dbReference type="Proteomes" id="UP000620104"/>
    </source>
</evidence>
<feature type="region of interest" description="Disordered" evidence="7">
    <location>
        <begin position="1"/>
        <end position="267"/>
    </location>
</feature>
<feature type="compositionally biased region" description="Polar residues" evidence="7">
    <location>
        <begin position="427"/>
        <end position="436"/>
    </location>
</feature>
<name>A0A8H3TXT5_9TREE</name>
<feature type="compositionally biased region" description="Polar residues" evidence="7">
    <location>
        <begin position="51"/>
        <end position="65"/>
    </location>
</feature>
<evidence type="ECO:0000259" key="8">
    <source>
        <dbReference type="PROSITE" id="PS50157"/>
    </source>
</evidence>
<feature type="compositionally biased region" description="Polar residues" evidence="7">
    <location>
        <begin position="738"/>
        <end position="761"/>
    </location>
</feature>
<feature type="region of interest" description="Disordered" evidence="7">
    <location>
        <begin position="418"/>
        <end position="594"/>
    </location>
</feature>
<feature type="compositionally biased region" description="Low complexity" evidence="7">
    <location>
        <begin position="230"/>
        <end position="254"/>
    </location>
</feature>
<evidence type="ECO:0000256" key="5">
    <source>
        <dbReference type="ARBA" id="ARBA00023242"/>
    </source>
</evidence>
<sequence length="767" mass="83954">MQQQQMSTGFIVDGDRKLMQGQVDRRSFQSGSVHSGAPMSRTPSLRPEDTGQISYSSLSPANQVAYQHGGHQDGQVLHRPSAAPIQNWTSGDTNASSSHSSQSMEVLRSQSDHSQQRPRPAPLQLHTGAADHSSRSSVQLEHSPFETSFRGASTLPTPTYSHGYQHPGNRLHSTSNMASPIGHASSPLYPTQQGFAYQQQPHQQSQPSQQQPSPQVVTYTYQNGLPPPQQFAQPYQSQYQQQPPPQQSYTYLQPPQMPPLHHMAHSAPSAIPQQSAITTAAYQQYAQHRPQLVQTGSFSMESSSSTMERPEYTGFSSYPMNRGGDRPHKCDQCTQSFNRNHDLKRHKRIHLDVKPFACNACQKQFSRRDALKRHWLVKNCEGDRSDPNNPAYVPPTGADRKNAAAIPRHYQNASKKAMLAKLEKQRQQAQAPSEVNGSKASPSSSDRSKSMTSEEDEPNDERGQNATTDRQYSEFASIPALSPPTPHSQVLSVPPHSAGSMARSVSHNTTLVTPDEASAHIRAGGQPSSAPFVPVHSQTTYSYTAPEKPAYPNAPQGTYETSPSYGQGSSSTSVTGSMLNNPNGNGDYQFRQAVSYHTVPNGMSDNRQPRSGDTIAQVHETMGTQNIAYANVSTHSTPPGFAGETSSNHSDAQTQSQPLSAQRPVFTMPFGNSDGSREVSENPSIDLSHVKGPWQRWHRPSFPFPVGGVSQLAVRNDSVYDESGAPSRRDSLHPVNHSVAQQPQNYARSSLRLSHSPNTEPTKAIEG</sequence>
<keyword evidence="5" id="KW-0539">Nucleus</keyword>
<dbReference type="PROSITE" id="PS50157">
    <property type="entry name" value="ZINC_FINGER_C2H2_2"/>
    <property type="match status" value="2"/>
</dbReference>
<dbReference type="InterPro" id="IPR013087">
    <property type="entry name" value="Znf_C2H2_type"/>
</dbReference>
<keyword evidence="10" id="KW-1185">Reference proteome</keyword>
<dbReference type="Gene3D" id="3.30.160.60">
    <property type="entry name" value="Classic Zinc Finger"/>
    <property type="match status" value="2"/>
</dbReference>
<dbReference type="SUPFAM" id="SSF57667">
    <property type="entry name" value="beta-beta-alpha zinc fingers"/>
    <property type="match status" value="1"/>
</dbReference>
<feature type="compositionally biased region" description="Low complexity" evidence="7">
    <location>
        <begin position="198"/>
        <end position="215"/>
    </location>
</feature>
<feature type="compositionally biased region" description="Polar residues" evidence="7">
    <location>
        <begin position="150"/>
        <end position="162"/>
    </location>
</feature>
<evidence type="ECO:0000256" key="4">
    <source>
        <dbReference type="ARBA" id="ARBA00022833"/>
    </source>
</evidence>
<dbReference type="InterPro" id="IPR050826">
    <property type="entry name" value="Krueppel_C2H2_ZnFinger"/>
</dbReference>
<feature type="compositionally biased region" description="Polar residues" evidence="7">
    <location>
        <begin position="644"/>
        <end position="660"/>
    </location>
</feature>
<evidence type="ECO:0000313" key="9">
    <source>
        <dbReference type="EMBL" id="GHJ89072.1"/>
    </source>
</evidence>
<proteinExistence type="predicted"/>
<dbReference type="FunFam" id="3.30.160.60:FF:000446">
    <property type="entry name" value="Zinc finger protein"/>
    <property type="match status" value="1"/>
</dbReference>
<dbReference type="GO" id="GO:0032502">
    <property type="term" value="P:developmental process"/>
    <property type="evidence" value="ECO:0007669"/>
    <property type="project" value="UniProtKB-ARBA"/>
</dbReference>
<feature type="region of interest" description="Disordered" evidence="7">
    <location>
        <begin position="380"/>
        <end position="399"/>
    </location>
</feature>
<feature type="domain" description="C2H2-type" evidence="8">
    <location>
        <begin position="356"/>
        <end position="385"/>
    </location>
</feature>
<feature type="compositionally biased region" description="Polar residues" evidence="7">
    <location>
        <begin position="503"/>
        <end position="512"/>
    </location>
</feature>
<gene>
    <name evidence="9" type="ORF">NliqN6_5474</name>
</gene>
<keyword evidence="4" id="KW-0862">Zinc</keyword>
<feature type="region of interest" description="Disordered" evidence="7">
    <location>
        <begin position="632"/>
        <end position="687"/>
    </location>
</feature>
<feature type="compositionally biased region" description="Polar residues" evidence="7">
    <location>
        <begin position="188"/>
        <end position="197"/>
    </location>
</feature>
<feature type="compositionally biased region" description="Low complexity" evidence="7">
    <location>
        <begin position="297"/>
        <end position="307"/>
    </location>
</feature>
<protein>
    <recommendedName>
        <fullName evidence="8">C2H2-type domain-containing protein</fullName>
    </recommendedName>
</protein>
<dbReference type="SMART" id="SM00355">
    <property type="entry name" value="ZnF_C2H2"/>
    <property type="match status" value="2"/>
</dbReference>
<dbReference type="PANTHER" id="PTHR24377">
    <property type="entry name" value="IP01015P-RELATED"/>
    <property type="match status" value="1"/>
</dbReference>
<comment type="caution">
    <text evidence="9">The sequence shown here is derived from an EMBL/GenBank/DDBJ whole genome shotgun (WGS) entry which is preliminary data.</text>
</comment>
<feature type="compositionally biased region" description="Basic and acidic residues" evidence="7">
    <location>
        <begin position="13"/>
        <end position="27"/>
    </location>
</feature>
<accession>A0A8H3TXT5</accession>
<dbReference type="GO" id="GO:0008270">
    <property type="term" value="F:zinc ion binding"/>
    <property type="evidence" value="ECO:0007669"/>
    <property type="project" value="UniProtKB-KW"/>
</dbReference>
<keyword evidence="3 6" id="KW-0863">Zinc-finger</keyword>
<evidence type="ECO:0000256" key="2">
    <source>
        <dbReference type="ARBA" id="ARBA00022737"/>
    </source>
</evidence>
<reference evidence="9" key="1">
    <citation type="submission" date="2020-07" db="EMBL/GenBank/DDBJ databases">
        <title>Draft Genome Sequence of a Deep-Sea Yeast, Naganishia (Cryptococcus) liquefaciens strain N6.</title>
        <authorList>
            <person name="Han Y.W."/>
            <person name="Kajitani R."/>
            <person name="Morimoto H."/>
            <person name="Parhat M."/>
            <person name="Tsubouchi H."/>
            <person name="Bakenova O."/>
            <person name="Ogata M."/>
            <person name="Argunhan B."/>
            <person name="Aoki R."/>
            <person name="Kajiwara S."/>
            <person name="Itoh T."/>
            <person name="Iwasaki H."/>
        </authorList>
    </citation>
    <scope>NUCLEOTIDE SEQUENCE</scope>
    <source>
        <strain evidence="9">N6</strain>
    </source>
</reference>
<evidence type="ECO:0000256" key="3">
    <source>
        <dbReference type="ARBA" id="ARBA00022771"/>
    </source>
</evidence>
<evidence type="ECO:0000256" key="1">
    <source>
        <dbReference type="ARBA" id="ARBA00022723"/>
    </source>
</evidence>
<dbReference type="InterPro" id="IPR036236">
    <property type="entry name" value="Znf_C2H2_sf"/>
</dbReference>
<organism evidence="9 10">
    <name type="scientific">Naganishia liquefaciens</name>
    <dbReference type="NCBI Taxonomy" id="104408"/>
    <lineage>
        <taxon>Eukaryota</taxon>
        <taxon>Fungi</taxon>
        <taxon>Dikarya</taxon>
        <taxon>Basidiomycota</taxon>
        <taxon>Agaricomycotina</taxon>
        <taxon>Tremellomycetes</taxon>
        <taxon>Filobasidiales</taxon>
        <taxon>Filobasidiaceae</taxon>
        <taxon>Naganishia</taxon>
    </lineage>
</organism>